<proteinExistence type="predicted"/>
<dbReference type="InterPro" id="IPR003594">
    <property type="entry name" value="HATPase_dom"/>
</dbReference>
<evidence type="ECO:0000256" key="8">
    <source>
        <dbReference type="ARBA" id="ARBA00022741"/>
    </source>
</evidence>
<name>A0A135L7K9_9BACI</name>
<dbReference type="EC" id="2.7.13.3" evidence="3"/>
<keyword evidence="13 14" id="KW-0472">Membrane</keyword>
<evidence type="ECO:0000313" key="18">
    <source>
        <dbReference type="Proteomes" id="UP000070352"/>
    </source>
</evidence>
<dbReference type="Gene3D" id="3.30.565.10">
    <property type="entry name" value="Histidine kinase-like ATPase, C-terminal domain"/>
    <property type="match status" value="1"/>
</dbReference>
<evidence type="ECO:0000256" key="12">
    <source>
        <dbReference type="ARBA" id="ARBA00023012"/>
    </source>
</evidence>
<dbReference type="Proteomes" id="UP000070352">
    <property type="component" value="Unassembled WGS sequence"/>
</dbReference>
<dbReference type="PRINTS" id="PR00344">
    <property type="entry name" value="BCTRLSENSOR"/>
</dbReference>
<evidence type="ECO:0000259" key="15">
    <source>
        <dbReference type="PROSITE" id="PS50109"/>
    </source>
</evidence>
<evidence type="ECO:0000256" key="5">
    <source>
        <dbReference type="ARBA" id="ARBA00022553"/>
    </source>
</evidence>
<keyword evidence="6" id="KW-0808">Transferase</keyword>
<dbReference type="Gene3D" id="6.10.340.10">
    <property type="match status" value="1"/>
</dbReference>
<evidence type="ECO:0000256" key="7">
    <source>
        <dbReference type="ARBA" id="ARBA00022692"/>
    </source>
</evidence>
<evidence type="ECO:0000256" key="14">
    <source>
        <dbReference type="SAM" id="Phobius"/>
    </source>
</evidence>
<dbReference type="STRING" id="1413211.U473_02170"/>
<accession>A0A135L7K9</accession>
<feature type="domain" description="Histidine kinase" evidence="15">
    <location>
        <begin position="240"/>
        <end position="457"/>
    </location>
</feature>
<dbReference type="PROSITE" id="PS50885">
    <property type="entry name" value="HAMP"/>
    <property type="match status" value="1"/>
</dbReference>
<dbReference type="InterPro" id="IPR036890">
    <property type="entry name" value="HATPase_C_sf"/>
</dbReference>
<sequence length="460" mass="52604">MKRFNGISFKLGLLFSSIFLVLLLLLGFTLFELFSHLFVDYITQDLLKRGENHAKVLEENFNETTLTHVALMEQNVITNVVVTNQEGQILVESDPTDKEMKEYINLGNAIKISRVLNQNWDQLNYIATVSPIRNGNLGYVYMYYPTSILKEMVFVLKLFISLASIGIVLIAVGMIVILSKKMTKPLLEMKEATNEMAKGDYKQHLDVKGKDELAQLADSIQSLGEQLQYYEDTRNEFLASVSHELRTPLTYLTGYSDILIKGRIVDKQEQQTYLKIINEEAKRVTHLVNDLFDMSKIQTGQFQLKKEYVNLIKLVEKVIQNLKPVAEGKGLSILFNPMIDLPVLYLDPNRMEQVIYNLIENAIKYSDQGEIRVSLEGDKEFIFIKIEDQGIGVPEKELSRIWERFYRVEKSRARKTGGTGLGLYVVKEIVQLHGGQIEAKSVEGKGTTMIIKFKRKDVVL</sequence>
<dbReference type="AlphaFoldDB" id="A0A135L7K9"/>
<evidence type="ECO:0000259" key="16">
    <source>
        <dbReference type="PROSITE" id="PS50885"/>
    </source>
</evidence>
<dbReference type="SUPFAM" id="SSF55874">
    <property type="entry name" value="ATPase domain of HSP90 chaperone/DNA topoisomerase II/histidine kinase"/>
    <property type="match status" value="1"/>
</dbReference>
<comment type="subcellular location">
    <subcellularLocation>
        <location evidence="2">Cell membrane</location>
        <topology evidence="2">Multi-pass membrane protein</topology>
    </subcellularLocation>
</comment>
<dbReference type="InterPro" id="IPR050398">
    <property type="entry name" value="HssS/ArlS-like"/>
</dbReference>
<evidence type="ECO:0000256" key="6">
    <source>
        <dbReference type="ARBA" id="ARBA00022679"/>
    </source>
</evidence>
<keyword evidence="12" id="KW-0902">Two-component regulatory system</keyword>
<evidence type="ECO:0000256" key="10">
    <source>
        <dbReference type="ARBA" id="ARBA00022840"/>
    </source>
</evidence>
<dbReference type="InterPro" id="IPR003661">
    <property type="entry name" value="HisK_dim/P_dom"/>
</dbReference>
<dbReference type="SMART" id="SM00304">
    <property type="entry name" value="HAMP"/>
    <property type="match status" value="1"/>
</dbReference>
<evidence type="ECO:0000256" key="13">
    <source>
        <dbReference type="ARBA" id="ARBA00023136"/>
    </source>
</evidence>
<keyword evidence="10" id="KW-0067">ATP-binding</keyword>
<dbReference type="CDD" id="cd00075">
    <property type="entry name" value="HATPase"/>
    <property type="match status" value="1"/>
</dbReference>
<protein>
    <recommendedName>
        <fullName evidence="3">histidine kinase</fullName>
        <ecNumber evidence="3">2.7.13.3</ecNumber>
    </recommendedName>
</protein>
<feature type="transmembrane region" description="Helical" evidence="14">
    <location>
        <begin position="12"/>
        <end position="31"/>
    </location>
</feature>
<dbReference type="FunFam" id="1.10.287.130:FF:000001">
    <property type="entry name" value="Two-component sensor histidine kinase"/>
    <property type="match status" value="1"/>
</dbReference>
<dbReference type="PANTHER" id="PTHR45528:SF1">
    <property type="entry name" value="SENSOR HISTIDINE KINASE CPXA"/>
    <property type="match status" value="1"/>
</dbReference>
<evidence type="ECO:0000256" key="1">
    <source>
        <dbReference type="ARBA" id="ARBA00000085"/>
    </source>
</evidence>
<dbReference type="PROSITE" id="PS50109">
    <property type="entry name" value="HIS_KIN"/>
    <property type="match status" value="1"/>
</dbReference>
<evidence type="ECO:0000256" key="9">
    <source>
        <dbReference type="ARBA" id="ARBA00022777"/>
    </source>
</evidence>
<dbReference type="Pfam" id="PF02518">
    <property type="entry name" value="HATPase_c"/>
    <property type="match status" value="1"/>
</dbReference>
<evidence type="ECO:0000256" key="3">
    <source>
        <dbReference type="ARBA" id="ARBA00012438"/>
    </source>
</evidence>
<keyword evidence="5" id="KW-0597">Phosphoprotein</keyword>
<feature type="domain" description="HAMP" evidence="16">
    <location>
        <begin position="180"/>
        <end position="232"/>
    </location>
</feature>
<gene>
    <name evidence="17" type="ORF">U473_02170</name>
</gene>
<dbReference type="CDD" id="cd06225">
    <property type="entry name" value="HAMP"/>
    <property type="match status" value="1"/>
</dbReference>
<feature type="transmembrane region" description="Helical" evidence="14">
    <location>
        <begin position="152"/>
        <end position="178"/>
    </location>
</feature>
<dbReference type="CDD" id="cd00082">
    <property type="entry name" value="HisKA"/>
    <property type="match status" value="1"/>
</dbReference>
<evidence type="ECO:0000256" key="11">
    <source>
        <dbReference type="ARBA" id="ARBA00022989"/>
    </source>
</evidence>
<dbReference type="SMART" id="SM00387">
    <property type="entry name" value="HATPase_c"/>
    <property type="match status" value="1"/>
</dbReference>
<dbReference type="SUPFAM" id="SSF47384">
    <property type="entry name" value="Homodimeric domain of signal transducing histidine kinase"/>
    <property type="match status" value="1"/>
</dbReference>
<keyword evidence="18" id="KW-1185">Reference proteome</keyword>
<keyword evidence="11 14" id="KW-1133">Transmembrane helix</keyword>
<dbReference type="SMART" id="SM00388">
    <property type="entry name" value="HisKA"/>
    <property type="match status" value="1"/>
</dbReference>
<dbReference type="Pfam" id="PF00672">
    <property type="entry name" value="HAMP"/>
    <property type="match status" value="1"/>
</dbReference>
<dbReference type="InterPro" id="IPR005467">
    <property type="entry name" value="His_kinase_dom"/>
</dbReference>
<dbReference type="FunFam" id="3.30.565.10:FF:000006">
    <property type="entry name" value="Sensor histidine kinase WalK"/>
    <property type="match status" value="1"/>
</dbReference>
<dbReference type="InterPro" id="IPR004358">
    <property type="entry name" value="Sig_transdc_His_kin-like_C"/>
</dbReference>
<comment type="catalytic activity">
    <reaction evidence="1">
        <text>ATP + protein L-histidine = ADP + protein N-phospho-L-histidine.</text>
        <dbReference type="EC" id="2.7.13.3"/>
    </reaction>
</comment>
<reference evidence="17 18" key="1">
    <citation type="submission" date="2016-02" db="EMBL/GenBank/DDBJ databases">
        <title>Draft Genome for Tepidibacillus decaturensis nov. sp. Strain Z9, an Anaerobic, Moderately Thermophilic and Heterotrophic Bacterium from Deep Subsurface of the Illinois Basin, USA.</title>
        <authorList>
            <person name="Dong Y."/>
            <person name="Chang J.Y."/>
            <person name="Sanford R."/>
            <person name="Fouke B.W."/>
        </authorList>
    </citation>
    <scope>NUCLEOTIDE SEQUENCE [LARGE SCALE GENOMIC DNA]</scope>
    <source>
        <strain evidence="17 18">Z9</strain>
    </source>
</reference>
<evidence type="ECO:0000256" key="4">
    <source>
        <dbReference type="ARBA" id="ARBA00022475"/>
    </source>
</evidence>
<dbReference type="GO" id="GO:0000155">
    <property type="term" value="F:phosphorelay sensor kinase activity"/>
    <property type="evidence" value="ECO:0007669"/>
    <property type="project" value="InterPro"/>
</dbReference>
<dbReference type="GO" id="GO:0005886">
    <property type="term" value="C:plasma membrane"/>
    <property type="evidence" value="ECO:0007669"/>
    <property type="project" value="UniProtKB-SubCell"/>
</dbReference>
<evidence type="ECO:0000256" key="2">
    <source>
        <dbReference type="ARBA" id="ARBA00004651"/>
    </source>
</evidence>
<keyword evidence="4" id="KW-1003">Cell membrane</keyword>
<keyword evidence="8" id="KW-0547">Nucleotide-binding</keyword>
<dbReference type="PANTHER" id="PTHR45528">
    <property type="entry name" value="SENSOR HISTIDINE KINASE CPXA"/>
    <property type="match status" value="1"/>
</dbReference>
<evidence type="ECO:0000313" key="17">
    <source>
        <dbReference type="EMBL" id="KXG44975.1"/>
    </source>
</evidence>
<dbReference type="InterPro" id="IPR003660">
    <property type="entry name" value="HAMP_dom"/>
</dbReference>
<dbReference type="GO" id="GO:0005524">
    <property type="term" value="F:ATP binding"/>
    <property type="evidence" value="ECO:0007669"/>
    <property type="project" value="UniProtKB-KW"/>
</dbReference>
<dbReference type="Pfam" id="PF00512">
    <property type="entry name" value="HisKA"/>
    <property type="match status" value="1"/>
</dbReference>
<dbReference type="OrthoDB" id="9813151at2"/>
<dbReference type="SUPFAM" id="SSF158472">
    <property type="entry name" value="HAMP domain-like"/>
    <property type="match status" value="1"/>
</dbReference>
<dbReference type="EMBL" id="LSKU01000001">
    <property type="protein sequence ID" value="KXG44975.1"/>
    <property type="molecule type" value="Genomic_DNA"/>
</dbReference>
<keyword evidence="7 14" id="KW-0812">Transmembrane</keyword>
<comment type="caution">
    <text evidence="17">The sequence shown here is derived from an EMBL/GenBank/DDBJ whole genome shotgun (WGS) entry which is preliminary data.</text>
</comment>
<keyword evidence="9 17" id="KW-0418">Kinase</keyword>
<organism evidence="17 18">
    <name type="scientific">Tepidibacillus decaturensis</name>
    <dbReference type="NCBI Taxonomy" id="1413211"/>
    <lineage>
        <taxon>Bacteria</taxon>
        <taxon>Bacillati</taxon>
        <taxon>Bacillota</taxon>
        <taxon>Bacilli</taxon>
        <taxon>Bacillales</taxon>
        <taxon>Bacillaceae</taxon>
        <taxon>Tepidibacillus</taxon>
    </lineage>
</organism>
<dbReference type="InterPro" id="IPR036097">
    <property type="entry name" value="HisK_dim/P_sf"/>
</dbReference>
<dbReference type="Gene3D" id="1.10.287.130">
    <property type="match status" value="1"/>
</dbReference>